<evidence type="ECO:0000256" key="3">
    <source>
        <dbReference type="ARBA" id="ARBA00022679"/>
    </source>
</evidence>
<organism evidence="5 6">
    <name type="scientific">Haloarcula salinisoli</name>
    <dbReference type="NCBI Taxonomy" id="2487746"/>
    <lineage>
        <taxon>Archaea</taxon>
        <taxon>Methanobacteriati</taxon>
        <taxon>Methanobacteriota</taxon>
        <taxon>Stenosarchaea group</taxon>
        <taxon>Halobacteria</taxon>
        <taxon>Halobacteriales</taxon>
        <taxon>Haloarculaceae</taxon>
        <taxon>Haloarcula</taxon>
    </lineage>
</organism>
<dbReference type="RefSeq" id="WP_220590000.1">
    <property type="nucleotide sequence ID" value="NZ_RKLQ01000006.1"/>
</dbReference>
<comment type="similarity">
    <text evidence="1">Belongs to the methyltransferase superfamily.</text>
</comment>
<keyword evidence="6" id="KW-1185">Reference proteome</keyword>
<evidence type="ECO:0000259" key="4">
    <source>
        <dbReference type="Pfam" id="PF08241"/>
    </source>
</evidence>
<comment type="caution">
    <text evidence="5">The sequence shown here is derived from an EMBL/GenBank/DDBJ whole genome shotgun (WGS) entry which is preliminary data.</text>
</comment>
<keyword evidence="3" id="KW-0808">Transferase</keyword>
<dbReference type="GO" id="GO:0008757">
    <property type="term" value="F:S-adenosylmethionine-dependent methyltransferase activity"/>
    <property type="evidence" value="ECO:0007669"/>
    <property type="project" value="InterPro"/>
</dbReference>
<evidence type="ECO:0000256" key="1">
    <source>
        <dbReference type="ARBA" id="ARBA00008361"/>
    </source>
</evidence>
<dbReference type="InterPro" id="IPR013216">
    <property type="entry name" value="Methyltransf_11"/>
</dbReference>
<evidence type="ECO:0000313" key="5">
    <source>
        <dbReference type="EMBL" id="MBX0305803.1"/>
    </source>
</evidence>
<gene>
    <name evidence="5" type="ORF">EGD98_19350</name>
</gene>
<dbReference type="PANTHER" id="PTHR44942:SF4">
    <property type="entry name" value="METHYLTRANSFERASE TYPE 11 DOMAIN-CONTAINING PROTEIN"/>
    <property type="match status" value="1"/>
</dbReference>
<proteinExistence type="inferred from homology"/>
<protein>
    <submittedName>
        <fullName evidence="5">Class I SAM-dependent methyltransferase</fullName>
    </submittedName>
</protein>
<feature type="domain" description="Methyltransferase type 11" evidence="4">
    <location>
        <begin position="42"/>
        <end position="134"/>
    </location>
</feature>
<dbReference type="Pfam" id="PF08241">
    <property type="entry name" value="Methyltransf_11"/>
    <property type="match status" value="1"/>
</dbReference>
<evidence type="ECO:0000313" key="6">
    <source>
        <dbReference type="Proteomes" id="UP000783863"/>
    </source>
</evidence>
<keyword evidence="2 5" id="KW-0489">Methyltransferase</keyword>
<dbReference type="AlphaFoldDB" id="A0A8J8CD04"/>
<sequence length="185" mass="20256">MGHHTFDADRAASLEAPERRYSVLSAEELRWALDCAADDTVVDLGSGTGFYTDDVAPDAGEVYAVDIQTEMHEFYREKGLPTNVELVTAPVDDMPLDTNSADRAFSTMTYHEFATAAAIEEIRRVLRPEGQLVIADWAADGEGDRGPPLTERYALEDAVATLGEHGFDVEFEAARPETFLLIATA</sequence>
<evidence type="ECO:0000256" key="2">
    <source>
        <dbReference type="ARBA" id="ARBA00022603"/>
    </source>
</evidence>
<dbReference type="Gene3D" id="3.40.50.150">
    <property type="entry name" value="Vaccinia Virus protein VP39"/>
    <property type="match status" value="1"/>
</dbReference>
<dbReference type="Proteomes" id="UP000783863">
    <property type="component" value="Unassembled WGS sequence"/>
</dbReference>
<name>A0A8J8CD04_9EURY</name>
<dbReference type="GO" id="GO:0032259">
    <property type="term" value="P:methylation"/>
    <property type="evidence" value="ECO:0007669"/>
    <property type="project" value="UniProtKB-KW"/>
</dbReference>
<dbReference type="EMBL" id="RKLQ01000006">
    <property type="protein sequence ID" value="MBX0305803.1"/>
    <property type="molecule type" value="Genomic_DNA"/>
</dbReference>
<dbReference type="CDD" id="cd02440">
    <property type="entry name" value="AdoMet_MTases"/>
    <property type="match status" value="1"/>
</dbReference>
<dbReference type="InterPro" id="IPR051052">
    <property type="entry name" value="Diverse_substrate_MTase"/>
</dbReference>
<dbReference type="PANTHER" id="PTHR44942">
    <property type="entry name" value="METHYLTRANSF_11 DOMAIN-CONTAINING PROTEIN"/>
    <property type="match status" value="1"/>
</dbReference>
<accession>A0A8J8CD04</accession>
<dbReference type="InterPro" id="IPR029063">
    <property type="entry name" value="SAM-dependent_MTases_sf"/>
</dbReference>
<dbReference type="SUPFAM" id="SSF53335">
    <property type="entry name" value="S-adenosyl-L-methionine-dependent methyltransferases"/>
    <property type="match status" value="1"/>
</dbReference>
<reference evidence="5" key="1">
    <citation type="submission" date="2021-06" db="EMBL/GenBank/DDBJ databases">
        <title>Halomicroarcula sp. F24A a new haloarchaeum isolated from saline soil.</title>
        <authorList>
            <person name="Duran-Viseras A."/>
            <person name="Sanchez-Porro C."/>
            <person name="Ventosa A."/>
        </authorList>
    </citation>
    <scope>NUCLEOTIDE SEQUENCE</scope>
    <source>
        <strain evidence="5">F24A</strain>
    </source>
</reference>